<protein>
    <submittedName>
        <fullName evidence="2">Uncharacterized protein</fullName>
    </submittedName>
</protein>
<proteinExistence type="predicted"/>
<organism evidence="2 3">
    <name type="scientific">Halorubrum laminariae</name>
    <dbReference type="NCBI Taxonomy" id="1433523"/>
    <lineage>
        <taxon>Archaea</taxon>
        <taxon>Methanobacteriati</taxon>
        <taxon>Methanobacteriota</taxon>
        <taxon>Stenosarchaea group</taxon>
        <taxon>Halobacteria</taxon>
        <taxon>Halobacteriales</taxon>
        <taxon>Haloferacaceae</taxon>
        <taxon>Halorubrum</taxon>
    </lineage>
</organism>
<keyword evidence="1" id="KW-1133">Transmembrane helix</keyword>
<keyword evidence="1" id="KW-0812">Transmembrane</keyword>
<dbReference type="Proteomes" id="UP001597185">
    <property type="component" value="Unassembled WGS sequence"/>
</dbReference>
<keyword evidence="3" id="KW-1185">Reference proteome</keyword>
<sequence length="44" mass="4511">MKEIESIVLDDDDEALAPAVVLATIALLAVFAVGFAVQAVGLVL</sequence>
<gene>
    <name evidence="2" type="ORF">ACFR9T_01410</name>
</gene>
<feature type="transmembrane region" description="Helical" evidence="1">
    <location>
        <begin position="20"/>
        <end position="43"/>
    </location>
</feature>
<dbReference type="AlphaFoldDB" id="A0ABD6BX18"/>
<accession>A0ABD6BX18</accession>
<reference evidence="2 3" key="1">
    <citation type="journal article" date="2019" name="Int. J. Syst. Evol. Microbiol.">
        <title>The Global Catalogue of Microorganisms (GCM) 10K type strain sequencing project: providing services to taxonomists for standard genome sequencing and annotation.</title>
        <authorList>
            <consortium name="The Broad Institute Genomics Platform"/>
            <consortium name="The Broad Institute Genome Sequencing Center for Infectious Disease"/>
            <person name="Wu L."/>
            <person name="Ma J."/>
        </authorList>
    </citation>
    <scope>NUCLEOTIDE SEQUENCE [LARGE SCALE GENOMIC DNA]</scope>
    <source>
        <strain evidence="2 3">CGMCC 1.12689</strain>
    </source>
</reference>
<comment type="caution">
    <text evidence="2">The sequence shown here is derived from an EMBL/GenBank/DDBJ whole genome shotgun (WGS) entry which is preliminary data.</text>
</comment>
<dbReference type="EMBL" id="JBHUDB010000001">
    <property type="protein sequence ID" value="MFD1569258.1"/>
    <property type="molecule type" value="Genomic_DNA"/>
</dbReference>
<keyword evidence="1" id="KW-0472">Membrane</keyword>
<dbReference type="RefSeq" id="WP_256417100.1">
    <property type="nucleotide sequence ID" value="NZ_JANHDL010000002.1"/>
</dbReference>
<evidence type="ECO:0000256" key="1">
    <source>
        <dbReference type="SAM" id="Phobius"/>
    </source>
</evidence>
<name>A0ABD6BX18_9EURY</name>
<evidence type="ECO:0000313" key="3">
    <source>
        <dbReference type="Proteomes" id="UP001597185"/>
    </source>
</evidence>
<evidence type="ECO:0000313" key="2">
    <source>
        <dbReference type="EMBL" id="MFD1569258.1"/>
    </source>
</evidence>